<feature type="compositionally biased region" description="Pro residues" evidence="1">
    <location>
        <begin position="346"/>
        <end position="356"/>
    </location>
</feature>
<comment type="caution">
    <text evidence="2">The sequence shown here is derived from an EMBL/GenBank/DDBJ whole genome shotgun (WGS) entry which is preliminary data.</text>
</comment>
<dbReference type="EMBL" id="AZHD01000006">
    <property type="protein sequence ID" value="OAA62500.1"/>
    <property type="molecule type" value="Genomic_DNA"/>
</dbReference>
<reference evidence="2 3" key="1">
    <citation type="journal article" date="2016" name="Genome Biol. Evol.">
        <title>Divergent and convergent evolution of fungal pathogenicity.</title>
        <authorList>
            <person name="Shang Y."/>
            <person name="Xiao G."/>
            <person name="Zheng P."/>
            <person name="Cen K."/>
            <person name="Zhan S."/>
            <person name="Wang C."/>
        </authorList>
    </citation>
    <scope>NUCLEOTIDE SEQUENCE [LARGE SCALE GENOMIC DNA]</scope>
    <source>
        <strain evidence="2 3">RCEF 264</strain>
    </source>
</reference>
<evidence type="ECO:0000256" key="1">
    <source>
        <dbReference type="SAM" id="MobiDB-lite"/>
    </source>
</evidence>
<keyword evidence="3" id="KW-1185">Reference proteome</keyword>
<organism evidence="2 3">
    <name type="scientific">Niveomyces insectorum RCEF 264</name>
    <dbReference type="NCBI Taxonomy" id="1081102"/>
    <lineage>
        <taxon>Eukaryota</taxon>
        <taxon>Fungi</taxon>
        <taxon>Dikarya</taxon>
        <taxon>Ascomycota</taxon>
        <taxon>Pezizomycotina</taxon>
        <taxon>Sordariomycetes</taxon>
        <taxon>Hypocreomycetidae</taxon>
        <taxon>Hypocreales</taxon>
        <taxon>Cordycipitaceae</taxon>
        <taxon>Niveomyces</taxon>
    </lineage>
</organism>
<gene>
    <name evidence="2" type="ORF">SPI_04040</name>
</gene>
<feature type="region of interest" description="Disordered" evidence="1">
    <location>
        <begin position="343"/>
        <end position="380"/>
    </location>
</feature>
<accession>A0A167VDQ8</accession>
<feature type="compositionally biased region" description="Low complexity" evidence="1">
    <location>
        <begin position="24"/>
        <end position="48"/>
    </location>
</feature>
<sequence>MGLTPMRVRGKHKKKRAAGDDAVSPASSRASPAASSTSSLSTSTPTLSRRPRKSPRLCTLNGRDESALPATTTTNNPPSSRRRPRQRLALLEDRLPLELLERIFVLSQNVNLALCSRRLGRLLSGRATLLEMVLAAFAPTWDRCFGQRVDQIVSADRDNPPGDPAFQTAVLACDWATLPLLLDAQQLWLRRRRETPLRACMALELAGFVQAAWTLNERARAPRDPLARDRDRDCDIDDSVRAADRQGGDAPLHSWMRDNAVFGVGSPRPTHRHVHPRTRIPERLLLAGSNNGSSLATNRARLRATVETLFWLVAGGARLQEADSWEVTHEGFGYVMALVEAESAAAPPPPPPPPLPSAGTPEAEADQRETAPAGSALGGPSYSTDRLAVALLELFNCLDVFRTQWPRGVLTAACDALLARSRRGGRAFAATETVAYVRRMGQPLWA</sequence>
<feature type="region of interest" description="Disordered" evidence="1">
    <location>
        <begin position="1"/>
        <end position="85"/>
    </location>
</feature>
<feature type="compositionally biased region" description="Low complexity" evidence="1">
    <location>
        <begin position="67"/>
        <end position="79"/>
    </location>
</feature>
<evidence type="ECO:0000313" key="2">
    <source>
        <dbReference type="EMBL" id="OAA62500.1"/>
    </source>
</evidence>
<evidence type="ECO:0000313" key="3">
    <source>
        <dbReference type="Proteomes" id="UP000076874"/>
    </source>
</evidence>
<dbReference type="Proteomes" id="UP000076874">
    <property type="component" value="Unassembled WGS sequence"/>
</dbReference>
<dbReference type="AlphaFoldDB" id="A0A167VDQ8"/>
<name>A0A167VDQ8_9HYPO</name>
<protein>
    <submittedName>
        <fullName evidence="2">Uncharacterized protein</fullName>
    </submittedName>
</protein>
<proteinExistence type="predicted"/>
<dbReference type="OrthoDB" id="4167490at2759"/>